<gene>
    <name evidence="7" type="ORF">GTZ99_06155</name>
</gene>
<dbReference type="SUPFAM" id="SSF48498">
    <property type="entry name" value="Tetracyclin repressor-like, C-terminal domain"/>
    <property type="match status" value="1"/>
</dbReference>
<evidence type="ECO:0000256" key="4">
    <source>
        <dbReference type="ARBA" id="ARBA00023163"/>
    </source>
</evidence>
<dbReference type="InterPro" id="IPR050109">
    <property type="entry name" value="HTH-type_TetR-like_transc_reg"/>
</dbReference>
<evidence type="ECO:0000259" key="6">
    <source>
        <dbReference type="PROSITE" id="PS50977"/>
    </source>
</evidence>
<dbReference type="InterPro" id="IPR001647">
    <property type="entry name" value="HTH_TetR"/>
</dbReference>
<organism evidence="7 8">
    <name type="scientific">Novosphingobium ovatum</name>
    <dbReference type="NCBI Taxonomy" id="1908523"/>
    <lineage>
        <taxon>Bacteria</taxon>
        <taxon>Pseudomonadati</taxon>
        <taxon>Pseudomonadota</taxon>
        <taxon>Alphaproteobacteria</taxon>
        <taxon>Sphingomonadales</taxon>
        <taxon>Sphingomonadaceae</taxon>
        <taxon>Novosphingobium</taxon>
    </lineage>
</organism>
<accession>A0ABW9XC64</accession>
<dbReference type="EMBL" id="JAAAPO010000002">
    <property type="protein sequence ID" value="NBC36139.1"/>
    <property type="molecule type" value="Genomic_DNA"/>
</dbReference>
<proteinExistence type="predicted"/>
<protein>
    <submittedName>
        <fullName evidence="7">TetR family transcriptional regulator</fullName>
    </submittedName>
</protein>
<dbReference type="InterPro" id="IPR009057">
    <property type="entry name" value="Homeodomain-like_sf"/>
</dbReference>
<dbReference type="PROSITE" id="PS50977">
    <property type="entry name" value="HTH_TETR_2"/>
    <property type="match status" value="1"/>
</dbReference>
<dbReference type="Pfam" id="PF00440">
    <property type="entry name" value="TetR_N"/>
    <property type="match status" value="1"/>
</dbReference>
<evidence type="ECO:0000256" key="2">
    <source>
        <dbReference type="ARBA" id="ARBA00023015"/>
    </source>
</evidence>
<dbReference type="RefSeq" id="WP_161717386.1">
    <property type="nucleotide sequence ID" value="NZ_JAAAPO010000002.1"/>
</dbReference>
<evidence type="ECO:0000256" key="3">
    <source>
        <dbReference type="ARBA" id="ARBA00023125"/>
    </source>
</evidence>
<dbReference type="SUPFAM" id="SSF46689">
    <property type="entry name" value="Homeodomain-like"/>
    <property type="match status" value="1"/>
</dbReference>
<reference evidence="8" key="1">
    <citation type="submission" date="2020-01" db="EMBL/GenBank/DDBJ databases">
        <title>Sphingomonas sp. strain CSW-10.</title>
        <authorList>
            <person name="Chen W.-M."/>
        </authorList>
    </citation>
    <scope>NUCLEOTIDE SEQUENCE [LARGE SCALE GENOMIC DNA]</scope>
    <source>
        <strain evidence="8">FSY-8</strain>
    </source>
</reference>
<evidence type="ECO:0000256" key="1">
    <source>
        <dbReference type="ARBA" id="ARBA00022491"/>
    </source>
</evidence>
<sequence>MPKKVDHDERRQSISDVVADIVFESGVEALTIRDIAQRVGCSPSVISHYFNSKLDMLIFTHRQVRGRAEKGLQRAIDNALSASDGFERLLPVDEPRWRDWYTWFAFWGVGPDQETMNEERIAASSDATNLFIQLVEADQRRGRINPTLSPIEVALETQTVVNGIATLVAQSPSEWPAERQIAHFRKMFARIVI</sequence>
<evidence type="ECO:0000313" key="7">
    <source>
        <dbReference type="EMBL" id="NBC36139.1"/>
    </source>
</evidence>
<dbReference type="InterPro" id="IPR036271">
    <property type="entry name" value="Tet_transcr_reg_TetR-rel_C_sf"/>
</dbReference>
<keyword evidence="8" id="KW-1185">Reference proteome</keyword>
<feature type="DNA-binding region" description="H-T-H motif" evidence="5">
    <location>
        <begin position="31"/>
        <end position="50"/>
    </location>
</feature>
<evidence type="ECO:0000256" key="5">
    <source>
        <dbReference type="PROSITE-ProRule" id="PRU00335"/>
    </source>
</evidence>
<comment type="caution">
    <text evidence="7">The sequence shown here is derived from an EMBL/GenBank/DDBJ whole genome shotgun (WGS) entry which is preliminary data.</text>
</comment>
<dbReference type="Pfam" id="PF13977">
    <property type="entry name" value="TetR_C_6"/>
    <property type="match status" value="1"/>
</dbReference>
<dbReference type="Proteomes" id="UP000753724">
    <property type="component" value="Unassembled WGS sequence"/>
</dbReference>
<keyword evidence="1" id="KW-0678">Repressor</keyword>
<dbReference type="PANTHER" id="PTHR30055">
    <property type="entry name" value="HTH-TYPE TRANSCRIPTIONAL REGULATOR RUTR"/>
    <property type="match status" value="1"/>
</dbReference>
<keyword evidence="4" id="KW-0804">Transcription</keyword>
<feature type="domain" description="HTH tetR-type" evidence="6">
    <location>
        <begin position="8"/>
        <end position="68"/>
    </location>
</feature>
<dbReference type="InterPro" id="IPR039538">
    <property type="entry name" value="BetI_C"/>
</dbReference>
<keyword evidence="3 5" id="KW-0238">DNA-binding</keyword>
<dbReference type="Gene3D" id="1.10.357.10">
    <property type="entry name" value="Tetracycline Repressor, domain 2"/>
    <property type="match status" value="1"/>
</dbReference>
<keyword evidence="2" id="KW-0805">Transcription regulation</keyword>
<evidence type="ECO:0000313" key="8">
    <source>
        <dbReference type="Proteomes" id="UP000753724"/>
    </source>
</evidence>
<name>A0ABW9XC64_9SPHN</name>